<dbReference type="Proteomes" id="UP001501285">
    <property type="component" value="Unassembled WGS sequence"/>
</dbReference>
<evidence type="ECO:0000313" key="2">
    <source>
        <dbReference type="EMBL" id="GAA2021840.1"/>
    </source>
</evidence>
<dbReference type="EMBL" id="BAAANB010000001">
    <property type="protein sequence ID" value="GAA2021840.1"/>
    <property type="molecule type" value="Genomic_DNA"/>
</dbReference>
<reference evidence="3" key="1">
    <citation type="journal article" date="2019" name="Int. J. Syst. Evol. Microbiol.">
        <title>The Global Catalogue of Microorganisms (GCM) 10K type strain sequencing project: providing services to taxonomists for standard genome sequencing and annotation.</title>
        <authorList>
            <consortium name="The Broad Institute Genomics Platform"/>
            <consortium name="The Broad Institute Genome Sequencing Center for Infectious Disease"/>
            <person name="Wu L."/>
            <person name="Ma J."/>
        </authorList>
    </citation>
    <scope>NUCLEOTIDE SEQUENCE [LARGE SCALE GENOMIC DNA]</scope>
    <source>
        <strain evidence="3">JCM 14283</strain>
    </source>
</reference>
<evidence type="ECO:0008006" key="4">
    <source>
        <dbReference type="Google" id="ProtNLM"/>
    </source>
</evidence>
<protein>
    <recommendedName>
        <fullName evidence="4">Carbon monoxide dehydrogenase subunit G</fullName>
    </recommendedName>
</protein>
<dbReference type="InterPro" id="IPR023393">
    <property type="entry name" value="START-like_dom_sf"/>
</dbReference>
<organism evidence="2 3">
    <name type="scientific">Terrabacter terrae</name>
    <dbReference type="NCBI Taxonomy" id="318434"/>
    <lineage>
        <taxon>Bacteria</taxon>
        <taxon>Bacillati</taxon>
        <taxon>Actinomycetota</taxon>
        <taxon>Actinomycetes</taxon>
        <taxon>Micrococcales</taxon>
        <taxon>Intrasporangiaceae</taxon>
        <taxon>Terrabacter</taxon>
    </lineage>
</organism>
<dbReference type="PANTHER" id="PTHR38588">
    <property type="entry name" value="BLL0334 PROTEIN"/>
    <property type="match status" value="1"/>
</dbReference>
<sequence length="218" mass="22065">MKITGAVSLAAQPEQVWQAIHDPAVLARTLPGCESLVEKGDNAYGMRVTMGVAAVRGTYDGTIRLEDLEAPTRLRLKASGAGAPGTVEADVDVRVDGSEDGGTRVTYDADAQVGGPIGGVGQRMLSGVTKRMAGQFFAALDAEIHGVPPELRAVAPLPTGPGAPAAPSTIGAPSAPATYAGRAAQAEPFRGREFALGVATGGAVALVGVVVGWAIGRR</sequence>
<dbReference type="InterPro" id="IPR010419">
    <property type="entry name" value="CO_DH_gsu"/>
</dbReference>
<keyword evidence="1" id="KW-1133">Transmembrane helix</keyword>
<feature type="transmembrane region" description="Helical" evidence="1">
    <location>
        <begin position="194"/>
        <end position="215"/>
    </location>
</feature>
<keyword evidence="3" id="KW-1185">Reference proteome</keyword>
<dbReference type="Gene3D" id="3.30.530.20">
    <property type="match status" value="1"/>
</dbReference>
<dbReference type="Pfam" id="PF06240">
    <property type="entry name" value="COXG"/>
    <property type="match status" value="1"/>
</dbReference>
<keyword evidence="1" id="KW-0812">Transmembrane</keyword>
<comment type="caution">
    <text evidence="2">The sequence shown here is derived from an EMBL/GenBank/DDBJ whole genome shotgun (WGS) entry which is preliminary data.</text>
</comment>
<evidence type="ECO:0000256" key="1">
    <source>
        <dbReference type="SAM" id="Phobius"/>
    </source>
</evidence>
<keyword evidence="1" id="KW-0472">Membrane</keyword>
<dbReference type="RefSeq" id="WP_343987959.1">
    <property type="nucleotide sequence ID" value="NZ_BAAANB010000001.1"/>
</dbReference>
<name>A0ABP5FCM2_9MICO</name>
<dbReference type="SUPFAM" id="SSF55961">
    <property type="entry name" value="Bet v1-like"/>
    <property type="match status" value="1"/>
</dbReference>
<proteinExistence type="predicted"/>
<dbReference type="PANTHER" id="PTHR38588:SF1">
    <property type="entry name" value="BLL0334 PROTEIN"/>
    <property type="match status" value="1"/>
</dbReference>
<evidence type="ECO:0000313" key="3">
    <source>
        <dbReference type="Proteomes" id="UP001501285"/>
    </source>
</evidence>
<gene>
    <name evidence="2" type="ORF">GCM10009740_08280</name>
</gene>
<dbReference type="CDD" id="cd05018">
    <property type="entry name" value="CoxG"/>
    <property type="match status" value="1"/>
</dbReference>
<accession>A0ABP5FCM2</accession>